<evidence type="ECO:0000259" key="10">
    <source>
        <dbReference type="PROSITE" id="PS51867"/>
    </source>
</evidence>
<dbReference type="InterPro" id="IPR044063">
    <property type="entry name" value="ZF_RING_GID"/>
</dbReference>
<organism evidence="11 12">
    <name type="scientific">Zostera marina</name>
    <name type="common">Eelgrass</name>
    <dbReference type="NCBI Taxonomy" id="29655"/>
    <lineage>
        <taxon>Eukaryota</taxon>
        <taxon>Viridiplantae</taxon>
        <taxon>Streptophyta</taxon>
        <taxon>Embryophyta</taxon>
        <taxon>Tracheophyta</taxon>
        <taxon>Spermatophyta</taxon>
        <taxon>Magnoliopsida</taxon>
        <taxon>Liliopsida</taxon>
        <taxon>Zosteraceae</taxon>
        <taxon>Zostera</taxon>
    </lineage>
</organism>
<evidence type="ECO:0000256" key="4">
    <source>
        <dbReference type="ARBA" id="ARBA00022771"/>
    </source>
</evidence>
<evidence type="ECO:0000256" key="7">
    <source>
        <dbReference type="PROSITE-ProRule" id="PRU01215"/>
    </source>
</evidence>
<evidence type="ECO:0000313" key="12">
    <source>
        <dbReference type="Proteomes" id="UP000036987"/>
    </source>
</evidence>
<dbReference type="PANTHER" id="PTHR12170:SF3">
    <property type="entry name" value="GH10162P"/>
    <property type="match status" value="1"/>
</dbReference>
<dbReference type="SUPFAM" id="SSF57850">
    <property type="entry name" value="RING/U-box"/>
    <property type="match status" value="1"/>
</dbReference>
<dbReference type="InterPro" id="IPR006595">
    <property type="entry name" value="CTLH_C"/>
</dbReference>
<dbReference type="Pfam" id="PF13445">
    <property type="entry name" value="zf-RING_UBOX"/>
    <property type="match status" value="1"/>
</dbReference>
<dbReference type="InterPro" id="IPR024964">
    <property type="entry name" value="CTLH/CRA"/>
</dbReference>
<reference evidence="12" key="1">
    <citation type="journal article" date="2016" name="Nature">
        <title>The genome of the seagrass Zostera marina reveals angiosperm adaptation to the sea.</title>
        <authorList>
            <person name="Olsen J.L."/>
            <person name="Rouze P."/>
            <person name="Verhelst B."/>
            <person name="Lin Y.-C."/>
            <person name="Bayer T."/>
            <person name="Collen J."/>
            <person name="Dattolo E."/>
            <person name="De Paoli E."/>
            <person name="Dittami S."/>
            <person name="Maumus F."/>
            <person name="Michel G."/>
            <person name="Kersting A."/>
            <person name="Lauritano C."/>
            <person name="Lohaus R."/>
            <person name="Toepel M."/>
            <person name="Tonon T."/>
            <person name="Vanneste K."/>
            <person name="Amirebrahimi M."/>
            <person name="Brakel J."/>
            <person name="Bostroem C."/>
            <person name="Chovatia M."/>
            <person name="Grimwood J."/>
            <person name="Jenkins J.W."/>
            <person name="Jueterbock A."/>
            <person name="Mraz A."/>
            <person name="Stam W.T."/>
            <person name="Tice H."/>
            <person name="Bornberg-Bauer E."/>
            <person name="Green P.J."/>
            <person name="Pearson G.A."/>
            <person name="Procaccini G."/>
            <person name="Duarte C.M."/>
            <person name="Schmutz J."/>
            <person name="Reusch T.B.H."/>
            <person name="Van de Peer Y."/>
        </authorList>
    </citation>
    <scope>NUCLEOTIDE SEQUENCE [LARGE SCALE GENOMIC DNA]</scope>
    <source>
        <strain evidence="12">cv. Finnish</strain>
    </source>
</reference>
<dbReference type="STRING" id="29655.A0A0K9PVX6"/>
<keyword evidence="4 6" id="KW-0863">Zinc-finger</keyword>
<dbReference type="AlphaFoldDB" id="A0A0K9PVX6"/>
<dbReference type="OMA" id="FEATNND"/>
<comment type="subcellular location">
    <subcellularLocation>
        <location evidence="1">Cytoplasm</location>
    </subcellularLocation>
</comment>
<keyword evidence="2" id="KW-0963">Cytoplasm</keyword>
<feature type="zinc finger region" description="RING-Gid-type" evidence="7">
    <location>
        <begin position="331"/>
        <end position="374"/>
    </location>
</feature>
<dbReference type="GO" id="GO:0005737">
    <property type="term" value="C:cytoplasm"/>
    <property type="evidence" value="ECO:0000318"/>
    <property type="project" value="GO_Central"/>
</dbReference>
<dbReference type="Proteomes" id="UP000036987">
    <property type="component" value="Unassembled WGS sequence"/>
</dbReference>
<dbReference type="GO" id="GO:0008270">
    <property type="term" value="F:zinc ion binding"/>
    <property type="evidence" value="ECO:0007669"/>
    <property type="project" value="UniProtKB-KW"/>
</dbReference>
<dbReference type="PANTHER" id="PTHR12170">
    <property type="entry name" value="MACROPHAGE ERYTHROBLAST ATTACHER-RELATED"/>
    <property type="match status" value="1"/>
</dbReference>
<dbReference type="Gene3D" id="3.30.40.10">
    <property type="entry name" value="Zinc/RING finger domain, C3HC4 (zinc finger)"/>
    <property type="match status" value="1"/>
</dbReference>
<dbReference type="InterPro" id="IPR013144">
    <property type="entry name" value="CRA_dom"/>
</dbReference>
<dbReference type="SMART" id="SM00757">
    <property type="entry name" value="CRA"/>
    <property type="match status" value="1"/>
</dbReference>
<dbReference type="Pfam" id="PF10607">
    <property type="entry name" value="CTLH"/>
    <property type="match status" value="1"/>
</dbReference>
<evidence type="ECO:0000256" key="6">
    <source>
        <dbReference type="PROSITE-ProRule" id="PRU00175"/>
    </source>
</evidence>
<keyword evidence="12" id="KW-1185">Reference proteome</keyword>
<dbReference type="InterPro" id="IPR045098">
    <property type="entry name" value="Fyv10_fam"/>
</dbReference>
<dbReference type="PROSITE" id="PS50089">
    <property type="entry name" value="ZF_RING_2"/>
    <property type="match status" value="1"/>
</dbReference>
<dbReference type="EMBL" id="LFYR01000633">
    <property type="protein sequence ID" value="KMZ72412.1"/>
    <property type="molecule type" value="Genomic_DNA"/>
</dbReference>
<dbReference type="PROSITE" id="PS51867">
    <property type="entry name" value="ZF_RING_GID"/>
    <property type="match status" value="1"/>
</dbReference>
<dbReference type="GO" id="GO:0034657">
    <property type="term" value="C:GID complex"/>
    <property type="evidence" value="ECO:0000318"/>
    <property type="project" value="GO_Central"/>
</dbReference>
<name>A0A0K9PVX6_ZOSMR</name>
<proteinExistence type="predicted"/>
<evidence type="ECO:0000259" key="8">
    <source>
        <dbReference type="PROSITE" id="PS50089"/>
    </source>
</evidence>
<dbReference type="SMART" id="SM00668">
    <property type="entry name" value="CTLH"/>
    <property type="match status" value="1"/>
</dbReference>
<dbReference type="PROSITE" id="PS50897">
    <property type="entry name" value="CTLH"/>
    <property type="match status" value="1"/>
</dbReference>
<feature type="domain" description="RING-type" evidence="8">
    <location>
        <begin position="331"/>
        <end position="374"/>
    </location>
</feature>
<dbReference type="InterPro" id="IPR027370">
    <property type="entry name" value="Znf-RING_euk"/>
</dbReference>
<gene>
    <name evidence="11" type="ORF">ZOSMA_165G00370</name>
</gene>
<feature type="domain" description="RING-Gid-type" evidence="10">
    <location>
        <begin position="331"/>
        <end position="374"/>
    </location>
</feature>
<dbReference type="FunFam" id="3.30.40.10:FF:000143">
    <property type="entry name" value="Regulator of gluconeogenesis Rmd5"/>
    <property type="match status" value="1"/>
</dbReference>
<keyword evidence="5" id="KW-0862">Zinc</keyword>
<dbReference type="GO" id="GO:0061630">
    <property type="term" value="F:ubiquitin protein ligase activity"/>
    <property type="evidence" value="ECO:0007669"/>
    <property type="project" value="InterPro"/>
</dbReference>
<dbReference type="CDD" id="cd16652">
    <property type="entry name" value="dRING_Rmd5p-like"/>
    <property type="match status" value="1"/>
</dbReference>
<comment type="caution">
    <text evidence="11">The sequence shown here is derived from an EMBL/GenBank/DDBJ whole genome shotgun (WGS) entry which is preliminary data.</text>
</comment>
<dbReference type="SMART" id="SM00184">
    <property type="entry name" value="RING"/>
    <property type="match status" value="1"/>
</dbReference>
<feature type="domain" description="CTLH" evidence="9">
    <location>
        <begin position="151"/>
        <end position="208"/>
    </location>
</feature>
<dbReference type="InterPro" id="IPR013083">
    <property type="entry name" value="Znf_RING/FYVE/PHD"/>
</dbReference>
<evidence type="ECO:0000256" key="1">
    <source>
        <dbReference type="ARBA" id="ARBA00004496"/>
    </source>
</evidence>
<dbReference type="GO" id="GO:0043161">
    <property type="term" value="P:proteasome-mediated ubiquitin-dependent protein catabolic process"/>
    <property type="evidence" value="ECO:0000318"/>
    <property type="project" value="GO_Central"/>
</dbReference>
<evidence type="ECO:0000256" key="3">
    <source>
        <dbReference type="ARBA" id="ARBA00022723"/>
    </source>
</evidence>
<keyword evidence="3" id="KW-0479">Metal-binding</keyword>
<accession>A0A0K9PVX6</accession>
<protein>
    <submittedName>
        <fullName evidence="11">RMD5-like protein</fullName>
    </submittedName>
</protein>
<evidence type="ECO:0000256" key="5">
    <source>
        <dbReference type="ARBA" id="ARBA00022833"/>
    </source>
</evidence>
<evidence type="ECO:0000313" key="11">
    <source>
        <dbReference type="EMBL" id="KMZ72412.1"/>
    </source>
</evidence>
<dbReference type="OrthoDB" id="1933281at2759"/>
<sequence length="388" mass="44304">MELNVVRDGFDRVAKKQKMSSSKTLEVICCVRNEIEQSFLKLQKATDEPNSSLNHKDIAMELCNKLAEIAPLVQIEKLNKEVNAGISKYTKIVEKNFYGDISKACRNVQFDLGVLNDIIAKHFYRESMFDVGDCFANEVEDSPDITMLKPVYMEMMEILESLKSRNVEPALNWTLSNRDKLSEHGSKLELKLRRLQFVEIVKKGNREDALMYARTHLSHFAQEHVREIQKLMACLLWIGRLEVSPYADFISDSDWENLDVEVRQEFCKVMGESHKSPLCVTLGAGIEALPTLLKLASVMSGSKKKEWESMTQLPVDMDLPTEYQFHSIFVCPVSREQATEENPPMRLPCGHVLCKQSISKLSKGSSRMFKCPYCPTEASVAQCRQLYI</sequence>
<dbReference type="InterPro" id="IPR037683">
    <property type="entry name" value="Rmd5_dRing"/>
</dbReference>
<dbReference type="InterPro" id="IPR001841">
    <property type="entry name" value="Znf_RING"/>
</dbReference>
<dbReference type="GO" id="GO:0005634">
    <property type="term" value="C:nucleus"/>
    <property type="evidence" value="ECO:0000318"/>
    <property type="project" value="GO_Central"/>
</dbReference>
<evidence type="ECO:0000256" key="2">
    <source>
        <dbReference type="ARBA" id="ARBA00022490"/>
    </source>
</evidence>
<evidence type="ECO:0000259" key="9">
    <source>
        <dbReference type="PROSITE" id="PS50897"/>
    </source>
</evidence>